<dbReference type="Pfam" id="PF00535">
    <property type="entry name" value="Glycos_transf_2"/>
    <property type="match status" value="1"/>
</dbReference>
<name>A0ABV2KK04_9HYPH</name>
<dbReference type="InterPro" id="IPR001173">
    <property type="entry name" value="Glyco_trans_2-like"/>
</dbReference>
<gene>
    <name evidence="5" type="ORF">ABID44_001240</name>
</gene>
<proteinExistence type="inferred from homology"/>
<dbReference type="SUPFAM" id="SSF53756">
    <property type="entry name" value="UDP-Glycosyltransferase/glycogen phosphorylase"/>
    <property type="match status" value="1"/>
</dbReference>
<dbReference type="InterPro" id="IPR050834">
    <property type="entry name" value="Glycosyltransf_2"/>
</dbReference>
<dbReference type="Proteomes" id="UP001549143">
    <property type="component" value="Unassembled WGS sequence"/>
</dbReference>
<dbReference type="Gene3D" id="3.90.550.10">
    <property type="entry name" value="Spore Coat Polysaccharide Biosynthesis Protein SpsA, Chain A"/>
    <property type="match status" value="1"/>
</dbReference>
<dbReference type="EMBL" id="JBEPMN010000003">
    <property type="protein sequence ID" value="MET3660925.1"/>
    <property type="molecule type" value="Genomic_DNA"/>
</dbReference>
<dbReference type="CDD" id="cd00761">
    <property type="entry name" value="Glyco_tranf_GTA_type"/>
    <property type="match status" value="1"/>
</dbReference>
<protein>
    <recommendedName>
        <fullName evidence="4">Glycosyltransferase 2-like domain-containing protein</fullName>
    </recommendedName>
</protein>
<accession>A0ABV2KK04</accession>
<dbReference type="SUPFAM" id="SSF53448">
    <property type="entry name" value="Nucleotide-diphospho-sugar transferases"/>
    <property type="match status" value="1"/>
</dbReference>
<keyword evidence="6" id="KW-1185">Reference proteome</keyword>
<comment type="similarity">
    <text evidence="1">Belongs to the glycosyltransferase 2 family.</text>
</comment>
<dbReference type="InterPro" id="IPR011990">
    <property type="entry name" value="TPR-like_helical_dom_sf"/>
</dbReference>
<dbReference type="RefSeq" id="WP_354150814.1">
    <property type="nucleotide sequence ID" value="NZ_JBEPMN010000003.1"/>
</dbReference>
<keyword evidence="2" id="KW-0328">Glycosyltransferase</keyword>
<dbReference type="PANTHER" id="PTHR43685:SF5">
    <property type="entry name" value="GLYCOSYLTRANSFERASE EPSE-RELATED"/>
    <property type="match status" value="1"/>
</dbReference>
<organism evidence="5 6">
    <name type="scientific">Aquamicrobium ahrensii</name>
    <dbReference type="NCBI Taxonomy" id="469551"/>
    <lineage>
        <taxon>Bacteria</taxon>
        <taxon>Pseudomonadati</taxon>
        <taxon>Pseudomonadota</taxon>
        <taxon>Alphaproteobacteria</taxon>
        <taxon>Hyphomicrobiales</taxon>
        <taxon>Phyllobacteriaceae</taxon>
        <taxon>Aquamicrobium</taxon>
    </lineage>
</organism>
<dbReference type="SUPFAM" id="SSF48452">
    <property type="entry name" value="TPR-like"/>
    <property type="match status" value="1"/>
</dbReference>
<dbReference type="Gene3D" id="3.40.50.2000">
    <property type="entry name" value="Glycogen Phosphorylase B"/>
    <property type="match status" value="1"/>
</dbReference>
<evidence type="ECO:0000256" key="1">
    <source>
        <dbReference type="ARBA" id="ARBA00006739"/>
    </source>
</evidence>
<reference evidence="5 6" key="1">
    <citation type="submission" date="2024-06" db="EMBL/GenBank/DDBJ databases">
        <title>Genomic Encyclopedia of Type Strains, Phase IV (KMG-IV): sequencing the most valuable type-strain genomes for metagenomic binning, comparative biology and taxonomic classification.</title>
        <authorList>
            <person name="Goeker M."/>
        </authorList>
    </citation>
    <scope>NUCLEOTIDE SEQUENCE [LARGE SCALE GENOMIC DNA]</scope>
    <source>
        <strain evidence="5 6">DSM 19730</strain>
    </source>
</reference>
<sequence>MGDSLKKTLAASLEGGLRRIYDRLPAAAKAAAPRAARDFVRDRFTSRTLAAEYDGKLWGGFSTQALADLERLKADAGRSSHERTEACYSLARWHAVEGDFAAALKEMRDRLALDPRLWRNGRHYMLEALFLCRTGQAEEARALIEKAATGGPFDISLQLMKANSWNPAVSGSEDGQAEAAALACINAIYRNYRLPEIAKRDADAPLSLDNIRAEGVHTHLDADNRVTVIVPAYNCADTVLTALASLAEQSWRNLEILVVDDCSTDDTAATVAGFCAGDVRFRLIRQARNGGTYACRNRALQEATGRFVTVHDADDWAHPSRIEMQARALLKSRGAPFNLSRLARVTPSLAFFGTWRPSPSLTSLNLSSLMVKRSAFGKAGNWHEVRVSADQEFVRRLDAVFGADHRRQVVSDCPLAFARTAPTSLTRYGNTHVRTAHHGIRRTYHEVMSAWHLSVRPGDAPVAVTVPQSLPVPVSIRRDKVDDGKLDIVLIGDFNMSGGTYHSAMGMLRAAKAAGLSAGLLHYRRYDLDVTAPLKKDVIDYAAENGVRIISAGEHVEAGTVVVTHPPILQHRLDMFPQIEHERLVVVVNQMAERDRTGKDKAYDPAIVRAHLIDYFGHEGEWTPISGTVRALMEADPRYPRPHRDNWTPLVDAGEWCAREPHWRGRDRDRPVIGRHGRDHVLKWPGERRDLLAAYCAGRECEVRFLGGAAHARKSAGKWPANWTAESFGSRDVKEFLSDLDFFLHYPHDDYIEEFGRAPMEAMAIGVPVILPPVFRSTFGDAALYAEPRDVWSVTEKLWADENVWMERIRAGRAFVMSNCSYELFPARLGLKGNAPGRGTAYAK</sequence>
<evidence type="ECO:0000256" key="2">
    <source>
        <dbReference type="ARBA" id="ARBA00022676"/>
    </source>
</evidence>
<comment type="caution">
    <text evidence="5">The sequence shown here is derived from an EMBL/GenBank/DDBJ whole genome shotgun (WGS) entry which is preliminary data.</text>
</comment>
<evidence type="ECO:0000259" key="4">
    <source>
        <dbReference type="Pfam" id="PF00535"/>
    </source>
</evidence>
<evidence type="ECO:0000313" key="6">
    <source>
        <dbReference type="Proteomes" id="UP001549143"/>
    </source>
</evidence>
<dbReference type="PANTHER" id="PTHR43685">
    <property type="entry name" value="GLYCOSYLTRANSFERASE"/>
    <property type="match status" value="1"/>
</dbReference>
<dbReference type="InterPro" id="IPR029044">
    <property type="entry name" value="Nucleotide-diphossugar_trans"/>
</dbReference>
<keyword evidence="3" id="KW-0808">Transferase</keyword>
<evidence type="ECO:0000256" key="3">
    <source>
        <dbReference type="ARBA" id="ARBA00022679"/>
    </source>
</evidence>
<feature type="domain" description="Glycosyltransferase 2-like" evidence="4">
    <location>
        <begin position="227"/>
        <end position="331"/>
    </location>
</feature>
<dbReference type="Gene3D" id="1.25.40.10">
    <property type="entry name" value="Tetratricopeptide repeat domain"/>
    <property type="match status" value="1"/>
</dbReference>
<evidence type="ECO:0000313" key="5">
    <source>
        <dbReference type="EMBL" id="MET3660925.1"/>
    </source>
</evidence>